<evidence type="ECO:0000256" key="2">
    <source>
        <dbReference type="ARBA" id="ARBA00022670"/>
    </source>
</evidence>
<dbReference type="Proteomes" id="UP000254978">
    <property type="component" value="Unassembled WGS sequence"/>
</dbReference>
<protein>
    <submittedName>
        <fullName evidence="8">Cell wall-associated hydrolase, invasion-associated protein</fullName>
        <ecNumber evidence="8">3.4.-.-</ecNumber>
    </submittedName>
</protein>
<dbReference type="PANTHER" id="PTHR47359">
    <property type="entry name" value="PEPTIDOGLYCAN DL-ENDOPEPTIDASE CWLO"/>
    <property type="match status" value="1"/>
</dbReference>
<dbReference type="GO" id="GO:0008234">
    <property type="term" value="F:cysteine-type peptidase activity"/>
    <property type="evidence" value="ECO:0007669"/>
    <property type="project" value="UniProtKB-KW"/>
</dbReference>
<feature type="domain" description="NlpC/P60" evidence="7">
    <location>
        <begin position="278"/>
        <end position="393"/>
    </location>
</feature>
<evidence type="ECO:0000256" key="3">
    <source>
        <dbReference type="ARBA" id="ARBA00022801"/>
    </source>
</evidence>
<dbReference type="InterPro" id="IPR051794">
    <property type="entry name" value="PG_Endopeptidase_C40"/>
</dbReference>
<accession>A0A378TPW6</accession>
<dbReference type="SUPFAM" id="SSF54001">
    <property type="entry name" value="Cysteine proteinases"/>
    <property type="match status" value="1"/>
</dbReference>
<keyword evidence="3 8" id="KW-0378">Hydrolase</keyword>
<keyword evidence="2" id="KW-0645">Protease</keyword>
<dbReference type="NCBIfam" id="NF038345">
    <property type="entry name" value="wall_hydro_RipC"/>
    <property type="match status" value="1"/>
</dbReference>
<dbReference type="Gene3D" id="6.10.250.3150">
    <property type="match status" value="1"/>
</dbReference>
<sequence length="393" mass="40260">MSFVCSQWISRVSKRSRKSLVCAVAGVTVLSGVLASSVQADPAEDALAKLNDLSRQAEQTTEAMHSAQLDLNNKVEIQAAADRKHADDLAAVDAAKAQLATFQTGVDEFAAAMYMGGRTDGMTAILTAESPQGLIDRLAVQRVIAGELSDQMANYRRVSEQAAAAEIASAQSAADAKTAAEQAAAVRAELQAKQSDLQLKIAVVKSQYDSLTEAQRMALAAPGPVPPPPAAALPAPPPGDPAILAAPPAPGLPALPPPAAIPPGDVAPPVEPAPGAGSPVGSTVVQAALTKVGSPYSWGGSGPGQFDCSGLVMWSFQQAGMSLPHSSQALAAGGQPVSRDQLQPGDVVNFYSDASHTGIYVGNGMVVHASTYGVPVKVVPLDGAGPFYNARRY</sequence>
<gene>
    <name evidence="8" type="ORF">NCTC10821_05454</name>
</gene>
<comment type="similarity">
    <text evidence="1">Belongs to the peptidase C40 family.</text>
</comment>
<feature type="coiled-coil region" evidence="5">
    <location>
        <begin position="43"/>
        <end position="70"/>
    </location>
</feature>
<keyword evidence="5" id="KW-0175">Coiled coil</keyword>
<keyword evidence="4" id="KW-0788">Thiol protease</keyword>
<dbReference type="PROSITE" id="PS51935">
    <property type="entry name" value="NLPC_P60"/>
    <property type="match status" value="1"/>
</dbReference>
<dbReference type="Pfam" id="PF00877">
    <property type="entry name" value="NLPC_P60"/>
    <property type="match status" value="1"/>
</dbReference>
<dbReference type="InterPro" id="IPR000064">
    <property type="entry name" value="NLP_P60_dom"/>
</dbReference>
<proteinExistence type="inferred from homology"/>
<keyword evidence="6" id="KW-0732">Signal</keyword>
<reference evidence="8 9" key="1">
    <citation type="submission" date="2018-06" db="EMBL/GenBank/DDBJ databases">
        <authorList>
            <consortium name="Pathogen Informatics"/>
            <person name="Doyle S."/>
        </authorList>
    </citation>
    <scope>NUCLEOTIDE SEQUENCE [LARGE SCALE GENOMIC DNA]</scope>
    <source>
        <strain evidence="8 9">NCTC10821</strain>
    </source>
</reference>
<keyword evidence="9" id="KW-1185">Reference proteome</keyword>
<evidence type="ECO:0000256" key="1">
    <source>
        <dbReference type="ARBA" id="ARBA00007074"/>
    </source>
</evidence>
<feature type="chain" id="PRO_5017060886" evidence="6">
    <location>
        <begin position="41"/>
        <end position="393"/>
    </location>
</feature>
<evidence type="ECO:0000259" key="7">
    <source>
        <dbReference type="PROSITE" id="PS51935"/>
    </source>
</evidence>
<dbReference type="GO" id="GO:0006508">
    <property type="term" value="P:proteolysis"/>
    <property type="evidence" value="ECO:0007669"/>
    <property type="project" value="UniProtKB-KW"/>
</dbReference>
<dbReference type="InterPro" id="IPR038765">
    <property type="entry name" value="Papain-like_cys_pep_sf"/>
</dbReference>
<dbReference type="AlphaFoldDB" id="A0A378TPW6"/>
<evidence type="ECO:0000313" key="8">
    <source>
        <dbReference type="EMBL" id="STZ61893.1"/>
    </source>
</evidence>
<evidence type="ECO:0000256" key="4">
    <source>
        <dbReference type="ARBA" id="ARBA00022807"/>
    </source>
</evidence>
<feature type="signal peptide" evidence="6">
    <location>
        <begin position="1"/>
        <end position="40"/>
    </location>
</feature>
<name>A0A378TPW6_9MYCO</name>
<evidence type="ECO:0000256" key="6">
    <source>
        <dbReference type="SAM" id="SignalP"/>
    </source>
</evidence>
<organism evidence="8 9">
    <name type="scientific">Mycolicibacterium tokaiense</name>
    <dbReference type="NCBI Taxonomy" id="39695"/>
    <lineage>
        <taxon>Bacteria</taxon>
        <taxon>Bacillati</taxon>
        <taxon>Actinomycetota</taxon>
        <taxon>Actinomycetes</taxon>
        <taxon>Mycobacteriales</taxon>
        <taxon>Mycobacteriaceae</taxon>
        <taxon>Mycolicibacterium</taxon>
    </lineage>
</organism>
<evidence type="ECO:0000313" key="9">
    <source>
        <dbReference type="Proteomes" id="UP000254978"/>
    </source>
</evidence>
<dbReference type="EC" id="3.4.-.-" evidence="8"/>
<dbReference type="PANTHER" id="PTHR47359:SF3">
    <property type="entry name" value="NLP_P60 DOMAIN-CONTAINING PROTEIN-RELATED"/>
    <property type="match status" value="1"/>
</dbReference>
<dbReference type="EMBL" id="UGQT01000001">
    <property type="protein sequence ID" value="STZ61893.1"/>
    <property type="molecule type" value="Genomic_DNA"/>
</dbReference>
<evidence type="ECO:0000256" key="5">
    <source>
        <dbReference type="SAM" id="Coils"/>
    </source>
</evidence>
<dbReference type="Gene3D" id="3.90.1720.10">
    <property type="entry name" value="endopeptidase domain like (from Nostoc punctiforme)"/>
    <property type="match status" value="1"/>
</dbReference>